<dbReference type="Pfam" id="PF22647">
    <property type="entry name" value="EF_0837-like_N"/>
    <property type="match status" value="1"/>
</dbReference>
<dbReference type="Gene3D" id="3.20.20.140">
    <property type="entry name" value="Metal-dependent hydrolases"/>
    <property type="match status" value="1"/>
</dbReference>
<evidence type="ECO:0000256" key="2">
    <source>
        <dbReference type="PIRSR" id="PIRSR039004-2"/>
    </source>
</evidence>
<proteinExistence type="predicted"/>
<protein>
    <submittedName>
        <fullName evidence="4">Amidohydrolase/deacetylase family metallohydrolase</fullName>
        <ecNumber evidence="4">3.5.2.3</ecNumber>
    </submittedName>
</protein>
<feature type="binding site" description="via carbamate group" evidence="1">
    <location>
        <position position="151"/>
    </location>
    <ligand>
        <name>Zn(2+)</name>
        <dbReference type="ChEBI" id="CHEBI:29105"/>
        <label>2</label>
    </ligand>
</feature>
<dbReference type="RefSeq" id="WP_153835796.1">
    <property type="nucleotide sequence ID" value="NZ_JBHUMW010000082.1"/>
</dbReference>
<accession>A0A6N7R1N1</accession>
<dbReference type="Gene3D" id="2.30.40.10">
    <property type="entry name" value="Urease, subunit C, domain 1"/>
    <property type="match status" value="1"/>
</dbReference>
<dbReference type="PIRSF" id="PIRSF039004">
    <property type="entry name" value="ADE_EF_0837"/>
    <property type="match status" value="1"/>
</dbReference>
<reference evidence="4 5" key="1">
    <citation type="submission" date="2019-10" db="EMBL/GenBank/DDBJ databases">
        <title>Gracilibacillus salitolerans sp. nov., a moderate halophile isolated from a saline soil in northwest China.</title>
        <authorList>
            <person name="Gan L."/>
        </authorList>
    </citation>
    <scope>NUCLEOTIDE SEQUENCE [LARGE SCALE GENOMIC DNA]</scope>
    <source>
        <strain evidence="4 5">TP2-8</strain>
    </source>
</reference>
<dbReference type="InterPro" id="IPR047601">
    <property type="entry name" value="EF_0837-like"/>
</dbReference>
<dbReference type="InterPro" id="IPR011059">
    <property type="entry name" value="Metal-dep_hydrolase_composite"/>
</dbReference>
<evidence type="ECO:0000256" key="3">
    <source>
        <dbReference type="PIRSR" id="PIRSR039004-3"/>
    </source>
</evidence>
<dbReference type="SUPFAM" id="SSF51338">
    <property type="entry name" value="Composite domain of metallo-dependent hydrolases"/>
    <property type="match status" value="1"/>
</dbReference>
<comment type="caution">
    <text evidence="4">The sequence shown here is derived from an EMBL/GenBank/DDBJ whole genome shotgun (WGS) entry which is preliminary data.</text>
</comment>
<dbReference type="NCBIfam" id="TIGR03583">
    <property type="entry name" value="EF_0837"/>
    <property type="match status" value="1"/>
</dbReference>
<name>A0A6N7R1N1_9BACI</name>
<feature type="binding site" description="via carbamate group" evidence="1">
    <location>
        <position position="151"/>
    </location>
    <ligand>
        <name>Zn(2+)</name>
        <dbReference type="ChEBI" id="CHEBI:29105"/>
        <label>1</label>
    </ligand>
</feature>
<evidence type="ECO:0000313" key="5">
    <source>
        <dbReference type="Proteomes" id="UP000435187"/>
    </source>
</evidence>
<evidence type="ECO:0000256" key="1">
    <source>
        <dbReference type="PIRSR" id="PIRSR039004-1"/>
    </source>
</evidence>
<keyword evidence="1" id="KW-0479">Metal-binding</keyword>
<feature type="binding site" evidence="1">
    <location>
        <position position="267"/>
    </location>
    <ligand>
        <name>Zn(2+)</name>
        <dbReference type="ChEBI" id="CHEBI:29105"/>
        <label>1</label>
    </ligand>
</feature>
<dbReference type="InterPro" id="IPR020043">
    <property type="entry name" value="Deacetylase_Atu3266-like"/>
</dbReference>
<feature type="binding site" evidence="1">
    <location>
        <position position="59"/>
    </location>
    <ligand>
        <name>Zn(2+)</name>
        <dbReference type="ChEBI" id="CHEBI:29105"/>
        <label>1</label>
    </ligand>
</feature>
<feature type="binding site" evidence="1">
    <location>
        <position position="207"/>
    </location>
    <ligand>
        <name>Zn(2+)</name>
        <dbReference type="ChEBI" id="CHEBI:29105"/>
        <label>2</label>
    </ligand>
</feature>
<organism evidence="4 5">
    <name type="scientific">Gracilibacillus thailandensis</name>
    <dbReference type="NCBI Taxonomy" id="563735"/>
    <lineage>
        <taxon>Bacteria</taxon>
        <taxon>Bacillati</taxon>
        <taxon>Bacillota</taxon>
        <taxon>Bacilli</taxon>
        <taxon>Bacillales</taxon>
        <taxon>Bacillaceae</taxon>
        <taxon>Gracilibacillus</taxon>
    </lineage>
</organism>
<dbReference type="SUPFAM" id="SSF51556">
    <property type="entry name" value="Metallo-dependent hydrolases"/>
    <property type="match status" value="1"/>
</dbReference>
<feature type="site" description="Transition state stabilizer" evidence="3">
    <location>
        <position position="153"/>
    </location>
</feature>
<keyword evidence="5" id="KW-1185">Reference proteome</keyword>
<dbReference type="EC" id="3.5.2.3" evidence="4"/>
<evidence type="ECO:0000313" key="4">
    <source>
        <dbReference type="EMBL" id="MRI67191.1"/>
    </source>
</evidence>
<dbReference type="Proteomes" id="UP000435187">
    <property type="component" value="Unassembled WGS sequence"/>
</dbReference>
<sequence length="366" mass="40475">MTYSYVLQNVKFTTGRKVDMVIRNGRIAEITNAGKGIAQEKFNYSGCYVSSGWIDLHVHANKALYPYGDEIDKIGVKQGVTTIVDAGSCGANNVSDLLDAEKVHKTNLYLFLNISAIGLTRMDELSNLEWIDEQKVVDAVAKYHEKIIGLKARISNSVVKDNNIIPLQIAKKFSRLTSLPLMVHIGSAPPAINDILRLLDRKDIVTHFLNGKSNNLFDQNGNPLKELQQAIHRGVLLDVGHGSASFSFQVAEYAKKHQIYPFSISTDIYRENRQNGPVYSLAHVASKFLYLGYSLEQVINSITTYPAQAIGMPELATCAAGENANLTIFKMENKKTVLVDSVGEERITNQMIVPKGVVKDGELITC</sequence>
<keyword evidence="1" id="KW-0862">Zinc</keyword>
<dbReference type="AlphaFoldDB" id="A0A6N7R1N1"/>
<keyword evidence="4" id="KW-0378">Hydrolase</keyword>
<dbReference type="PANTHER" id="PTHR42717">
    <property type="entry name" value="DIHYDROOROTASE-RELATED"/>
    <property type="match status" value="1"/>
</dbReference>
<feature type="binding site" evidence="1">
    <location>
        <position position="184"/>
    </location>
    <ligand>
        <name>Zn(2+)</name>
        <dbReference type="ChEBI" id="CHEBI:29105"/>
        <label>2</label>
    </ligand>
</feature>
<dbReference type="NCBIfam" id="NF006689">
    <property type="entry name" value="PRK09237.1"/>
    <property type="match status" value="1"/>
</dbReference>
<dbReference type="PANTHER" id="PTHR42717:SF1">
    <property type="entry name" value="IMIDAZOLONEPROPIONASE AND RELATED AMIDOHYDROLASES"/>
    <property type="match status" value="1"/>
</dbReference>
<gene>
    <name evidence="4" type="ORF">GH885_12685</name>
</gene>
<dbReference type="GO" id="GO:0046872">
    <property type="term" value="F:metal ion binding"/>
    <property type="evidence" value="ECO:0007669"/>
    <property type="project" value="UniProtKB-KW"/>
</dbReference>
<feature type="modified residue" description="N6-carboxylysine" evidence="2">
    <location>
        <position position="151"/>
    </location>
</feature>
<dbReference type="GO" id="GO:0019213">
    <property type="term" value="F:deacetylase activity"/>
    <property type="evidence" value="ECO:0007669"/>
    <property type="project" value="InterPro"/>
</dbReference>
<feature type="binding site" evidence="1">
    <location>
        <position position="57"/>
    </location>
    <ligand>
        <name>Zn(2+)</name>
        <dbReference type="ChEBI" id="CHEBI:29105"/>
        <label>1</label>
    </ligand>
</feature>
<dbReference type="EMBL" id="WJEE01000027">
    <property type="protein sequence ID" value="MRI67191.1"/>
    <property type="molecule type" value="Genomic_DNA"/>
</dbReference>
<dbReference type="InterPro" id="IPR032466">
    <property type="entry name" value="Metal_Hydrolase"/>
</dbReference>
<dbReference type="GO" id="GO:0004151">
    <property type="term" value="F:dihydroorotase activity"/>
    <property type="evidence" value="ECO:0007669"/>
    <property type="project" value="UniProtKB-EC"/>
</dbReference>